<reference evidence="3" key="1">
    <citation type="submission" date="2025-08" db="UniProtKB">
        <authorList>
            <consortium name="Ensembl"/>
        </authorList>
    </citation>
    <scope>IDENTIFICATION</scope>
</reference>
<dbReference type="InterPro" id="IPR019380">
    <property type="entry name" value="Casein_kinase_sb_PP28"/>
</dbReference>
<evidence type="ECO:0000313" key="4">
    <source>
        <dbReference type="Proteomes" id="UP000694722"/>
    </source>
</evidence>
<dbReference type="InterPro" id="IPR039876">
    <property type="entry name" value="HAP28"/>
</dbReference>
<feature type="compositionally biased region" description="Basic and acidic residues" evidence="1">
    <location>
        <begin position="103"/>
        <end position="115"/>
    </location>
</feature>
<feature type="compositionally biased region" description="Acidic residues" evidence="1">
    <location>
        <begin position="61"/>
        <end position="70"/>
    </location>
</feature>
<dbReference type="Ensembl" id="ENSSSCT00040077320.1">
    <property type="protein sequence ID" value="ENSSSCP00040033239.1"/>
    <property type="gene ID" value="ENSSSCG00040057064.1"/>
</dbReference>
<feature type="domain" description="Casein kinase substrate phosphoprotein PP28" evidence="2">
    <location>
        <begin position="86"/>
        <end position="163"/>
    </location>
</feature>
<evidence type="ECO:0000313" key="3">
    <source>
        <dbReference type="Ensembl" id="ENSSSCP00040033239.1"/>
    </source>
</evidence>
<proteinExistence type="predicted"/>
<feature type="compositionally biased region" description="Basic and acidic residues" evidence="1">
    <location>
        <begin position="51"/>
        <end position="60"/>
    </location>
</feature>
<dbReference type="Pfam" id="PF10252">
    <property type="entry name" value="PP28"/>
    <property type="match status" value="1"/>
</dbReference>
<organism evidence="3 4">
    <name type="scientific">Sus scrofa</name>
    <name type="common">Pig</name>
    <dbReference type="NCBI Taxonomy" id="9823"/>
    <lineage>
        <taxon>Eukaryota</taxon>
        <taxon>Metazoa</taxon>
        <taxon>Chordata</taxon>
        <taxon>Craniata</taxon>
        <taxon>Vertebrata</taxon>
        <taxon>Euteleostomi</taxon>
        <taxon>Mammalia</taxon>
        <taxon>Eutheria</taxon>
        <taxon>Laurasiatheria</taxon>
        <taxon>Artiodactyla</taxon>
        <taxon>Suina</taxon>
        <taxon>Suidae</taxon>
        <taxon>Sus</taxon>
    </lineage>
</organism>
<dbReference type="PANTHER" id="PTHR22055">
    <property type="entry name" value="28 KDA HEAT- AND ACID-STABLE PHOSPHOPROTEIN PDGF-ASSOCIATED PROTEIN"/>
    <property type="match status" value="1"/>
</dbReference>
<feature type="compositionally biased region" description="Basic residues" evidence="1">
    <location>
        <begin position="1"/>
        <end position="14"/>
    </location>
</feature>
<feature type="region of interest" description="Disordered" evidence="1">
    <location>
        <begin position="1"/>
        <end position="115"/>
    </location>
</feature>
<accession>A0A8D1F6M7</accession>
<dbReference type="Proteomes" id="UP000694722">
    <property type="component" value="Unplaced"/>
</dbReference>
<evidence type="ECO:0000259" key="2">
    <source>
        <dbReference type="Pfam" id="PF10252"/>
    </source>
</evidence>
<name>A0A8D1F6M7_PIG</name>
<feature type="region of interest" description="Disordered" evidence="1">
    <location>
        <begin position="152"/>
        <end position="171"/>
    </location>
</feature>
<evidence type="ECO:0000256" key="1">
    <source>
        <dbReference type="SAM" id="MobiDB-lite"/>
    </source>
</evidence>
<dbReference type="AlphaFoldDB" id="A0A8D1F6M7"/>
<protein>
    <submittedName>
        <fullName evidence="3">PDGFA associated protein 1</fullName>
    </submittedName>
</protein>
<feature type="compositionally biased region" description="Basic and acidic residues" evidence="1">
    <location>
        <begin position="152"/>
        <end position="164"/>
    </location>
</feature>
<sequence>MPKGGRKGGHKGRARQYTSPEEIDAQLQAEKQKAREEEEQGEEGGDGAAGDPKKEKKSLDSDESEDEEDDYQQKRKGVEGLIDIENPNRVAQTTKKVTQLDLDGPKELSRREREEIEKQKAKERYMKMHLAGKTEQAKADLARLAIIRKQREEAARKKEEERKGKPGRCGGPTPVPERERVCVCVCLCTSLPVRWRWDAGAEGGLRMHLPPRLEGSLVPGVAGPLPGVTAVCLRGLVGGRAGFQCVLPSCCLAAGLEVGISLSPSIVTEFSQPPL</sequence>